<evidence type="ECO:0000256" key="3">
    <source>
        <dbReference type="ARBA" id="ARBA00023157"/>
    </source>
</evidence>
<dbReference type="PANTHER" id="PTHR10083:SF373">
    <property type="entry name" value="SERINE PEPTIDASE INHIBITOR, KUNITZ TYPE, 2"/>
    <property type="match status" value="1"/>
</dbReference>
<dbReference type="SUPFAM" id="SSF57362">
    <property type="entry name" value="BPTI-like"/>
    <property type="match status" value="2"/>
</dbReference>
<dbReference type="FunFam" id="4.10.410.10:FF:000004">
    <property type="entry name" value="Tissue factor pathway inhibitor"/>
    <property type="match status" value="1"/>
</dbReference>
<name>A0A0K8RA04_IXORI</name>
<dbReference type="GO" id="GO:0004867">
    <property type="term" value="F:serine-type endopeptidase inhibitor activity"/>
    <property type="evidence" value="ECO:0007669"/>
    <property type="project" value="UniProtKB-KW"/>
</dbReference>
<keyword evidence="3" id="KW-1015">Disulfide bond</keyword>
<dbReference type="PRINTS" id="PR00759">
    <property type="entry name" value="BASICPTASE"/>
</dbReference>
<dbReference type="PANTHER" id="PTHR10083">
    <property type="entry name" value="KUNITZ-TYPE PROTEASE INHIBITOR-RELATED"/>
    <property type="match status" value="1"/>
</dbReference>
<dbReference type="Pfam" id="PF00014">
    <property type="entry name" value="Kunitz_BPTI"/>
    <property type="match status" value="2"/>
</dbReference>
<accession>A0A0K8RA04</accession>
<feature type="chain" id="PRO_5005517009" evidence="4">
    <location>
        <begin position="20"/>
        <end position="152"/>
    </location>
</feature>
<dbReference type="GO" id="GO:0005615">
    <property type="term" value="C:extracellular space"/>
    <property type="evidence" value="ECO:0007669"/>
    <property type="project" value="TreeGrafter"/>
</dbReference>
<dbReference type="CDD" id="cd00109">
    <property type="entry name" value="Kunitz-type"/>
    <property type="match status" value="1"/>
</dbReference>
<proteinExistence type="evidence at transcript level"/>
<evidence type="ECO:0000256" key="2">
    <source>
        <dbReference type="ARBA" id="ARBA00022900"/>
    </source>
</evidence>
<dbReference type="EMBL" id="GADI01005833">
    <property type="protein sequence ID" value="JAA67975.1"/>
    <property type="molecule type" value="mRNA"/>
</dbReference>
<keyword evidence="1" id="KW-0646">Protease inhibitor</keyword>
<dbReference type="Gene3D" id="4.10.410.10">
    <property type="entry name" value="Pancreatic trypsin inhibitor Kunitz domain"/>
    <property type="match status" value="2"/>
</dbReference>
<keyword evidence="4" id="KW-0732">Signal</keyword>
<dbReference type="SMART" id="SM00131">
    <property type="entry name" value="KU"/>
    <property type="match status" value="2"/>
</dbReference>
<dbReference type="InterPro" id="IPR020901">
    <property type="entry name" value="Prtase_inh_Kunz-CS"/>
</dbReference>
<feature type="domain" description="BPTI/Kunitz inhibitor" evidence="5">
    <location>
        <begin position="29"/>
        <end position="79"/>
    </location>
</feature>
<sequence>MQFIFVVNFVILACSMVDAKTTKETEYICALYPDDGPCRARVPQFYFNMTTKTCKEFIYGGCEGNANVFRDEDECLKKCKGPQVPSICSVPYEDEECRYTIYKPQKRYYYNKTYNECILLVDITRCPKTQNIFWNKKDCERRCKILKSKRRD</sequence>
<dbReference type="InterPro" id="IPR050098">
    <property type="entry name" value="TFPI/VKTCI-like"/>
</dbReference>
<dbReference type="PROSITE" id="PS50279">
    <property type="entry name" value="BPTI_KUNITZ_2"/>
    <property type="match status" value="2"/>
</dbReference>
<dbReference type="InterPro" id="IPR002223">
    <property type="entry name" value="Kunitz_BPTI"/>
</dbReference>
<organism evidence="6">
    <name type="scientific">Ixodes ricinus</name>
    <name type="common">Common tick</name>
    <name type="synonym">Acarus ricinus</name>
    <dbReference type="NCBI Taxonomy" id="34613"/>
    <lineage>
        <taxon>Eukaryota</taxon>
        <taxon>Metazoa</taxon>
        <taxon>Ecdysozoa</taxon>
        <taxon>Arthropoda</taxon>
        <taxon>Chelicerata</taxon>
        <taxon>Arachnida</taxon>
        <taxon>Acari</taxon>
        <taxon>Parasitiformes</taxon>
        <taxon>Ixodida</taxon>
        <taxon>Ixodoidea</taxon>
        <taxon>Ixodidae</taxon>
        <taxon>Ixodinae</taxon>
        <taxon>Ixodes</taxon>
    </lineage>
</organism>
<feature type="domain" description="BPTI/Kunitz inhibitor" evidence="5">
    <location>
        <begin position="88"/>
        <end position="143"/>
    </location>
</feature>
<dbReference type="InterPro" id="IPR036880">
    <property type="entry name" value="Kunitz_BPTI_sf"/>
</dbReference>
<evidence type="ECO:0000259" key="5">
    <source>
        <dbReference type="PROSITE" id="PS50279"/>
    </source>
</evidence>
<protein>
    <submittedName>
        <fullName evidence="6">Putative salivary kunitz domain protein</fullName>
    </submittedName>
</protein>
<evidence type="ECO:0000313" key="6">
    <source>
        <dbReference type="EMBL" id="JAA67975.1"/>
    </source>
</evidence>
<keyword evidence="2" id="KW-0722">Serine protease inhibitor</keyword>
<feature type="signal peptide" evidence="4">
    <location>
        <begin position="1"/>
        <end position="19"/>
    </location>
</feature>
<reference evidence="6" key="1">
    <citation type="submission" date="2012-12" db="EMBL/GenBank/DDBJ databases">
        <title>Identification and characterization of a phenylalanine ammonia-lyase gene family in Isatis indigotica Fort.</title>
        <authorList>
            <person name="Liu Q."/>
            <person name="Chen J."/>
            <person name="Zhou X."/>
            <person name="Di P."/>
            <person name="Xiao Y."/>
            <person name="Xuan H."/>
            <person name="Zhang L."/>
            <person name="Chen W."/>
        </authorList>
    </citation>
    <scope>NUCLEOTIDE SEQUENCE</scope>
    <source>
        <tissue evidence="6">Salivary gland</tissue>
    </source>
</reference>
<dbReference type="AlphaFoldDB" id="A0A0K8RA04"/>
<dbReference type="PROSITE" id="PS00280">
    <property type="entry name" value="BPTI_KUNITZ_1"/>
    <property type="match status" value="1"/>
</dbReference>
<evidence type="ECO:0000256" key="1">
    <source>
        <dbReference type="ARBA" id="ARBA00022690"/>
    </source>
</evidence>
<evidence type="ECO:0000256" key="4">
    <source>
        <dbReference type="SAM" id="SignalP"/>
    </source>
</evidence>